<feature type="region of interest" description="Disordered" evidence="2">
    <location>
        <begin position="121"/>
        <end position="145"/>
    </location>
</feature>
<evidence type="ECO:0000256" key="3">
    <source>
        <dbReference type="SAM" id="Phobius"/>
    </source>
</evidence>
<feature type="coiled-coil region" evidence="1">
    <location>
        <begin position="62"/>
        <end position="96"/>
    </location>
</feature>
<dbReference type="Proteomes" id="UP001589896">
    <property type="component" value="Unassembled WGS sequence"/>
</dbReference>
<keyword evidence="3" id="KW-1133">Transmembrane helix</keyword>
<evidence type="ECO:0008006" key="6">
    <source>
        <dbReference type="Google" id="ProtNLM"/>
    </source>
</evidence>
<evidence type="ECO:0000256" key="1">
    <source>
        <dbReference type="SAM" id="Coils"/>
    </source>
</evidence>
<protein>
    <recommendedName>
        <fullName evidence="6">Large exoprotein</fullName>
    </recommendedName>
</protein>
<evidence type="ECO:0000256" key="2">
    <source>
        <dbReference type="SAM" id="MobiDB-lite"/>
    </source>
</evidence>
<evidence type="ECO:0000313" key="4">
    <source>
        <dbReference type="EMBL" id="MFC0680957.1"/>
    </source>
</evidence>
<dbReference type="RefSeq" id="WP_386673139.1">
    <property type="nucleotide sequence ID" value="NZ_JBHLTG010000006.1"/>
</dbReference>
<dbReference type="EMBL" id="JBHLTG010000006">
    <property type="protein sequence ID" value="MFC0680957.1"/>
    <property type="molecule type" value="Genomic_DNA"/>
</dbReference>
<evidence type="ECO:0000313" key="5">
    <source>
        <dbReference type="Proteomes" id="UP001589896"/>
    </source>
</evidence>
<accession>A0ABV6RVE5</accession>
<keyword evidence="3" id="KW-0472">Membrane</keyword>
<name>A0ABV6RVE5_9GAMM</name>
<keyword evidence="5" id="KW-1185">Reference proteome</keyword>
<feature type="transmembrane region" description="Helical" evidence="3">
    <location>
        <begin position="153"/>
        <end position="173"/>
    </location>
</feature>
<keyword evidence="3" id="KW-0812">Transmembrane</keyword>
<keyword evidence="1" id="KW-0175">Coiled coil</keyword>
<feature type="transmembrane region" description="Helical" evidence="3">
    <location>
        <begin position="6"/>
        <end position="28"/>
    </location>
</feature>
<feature type="transmembrane region" description="Helical" evidence="3">
    <location>
        <begin position="179"/>
        <end position="199"/>
    </location>
</feature>
<sequence>MEFTGGGAGVMLALAAVLWLTYLVPSWFRRREYLATERNAVRLQQSLRILAETAEVPAVVRAESNARSAAAQERALRELEKRRKLEEKRLAAEARSRTAAASRASRGSAIPEPVVVRPAAPGVRPTRAAATPARPPRSPESVRAGRLRRTRRLGSLMLLVGIGLLLTFGWMLATAGASFMVSLGITAGGTLFVLAIALLNRLAAVSRSLARPTAGFRRVRAEVADFEFESEVREWTPVPLPKPLYMSKPVVAPPVMADPREDERKAAAVEAGEVTQLAPASKFAAMGHVDLAAGHAPDLEAAIRRRLNRAV</sequence>
<reference evidence="4 5" key="1">
    <citation type="submission" date="2024-09" db="EMBL/GenBank/DDBJ databases">
        <authorList>
            <person name="Sun Q."/>
            <person name="Mori K."/>
        </authorList>
    </citation>
    <scope>NUCLEOTIDE SEQUENCE [LARGE SCALE GENOMIC DNA]</scope>
    <source>
        <strain evidence="4 5">KCTC 23076</strain>
    </source>
</reference>
<comment type="caution">
    <text evidence="4">The sequence shown here is derived from an EMBL/GenBank/DDBJ whole genome shotgun (WGS) entry which is preliminary data.</text>
</comment>
<organism evidence="4 5">
    <name type="scientific">Lysobacter korlensis</name>
    <dbReference type="NCBI Taxonomy" id="553636"/>
    <lineage>
        <taxon>Bacteria</taxon>
        <taxon>Pseudomonadati</taxon>
        <taxon>Pseudomonadota</taxon>
        <taxon>Gammaproteobacteria</taxon>
        <taxon>Lysobacterales</taxon>
        <taxon>Lysobacteraceae</taxon>
        <taxon>Lysobacter</taxon>
    </lineage>
</organism>
<proteinExistence type="predicted"/>
<gene>
    <name evidence="4" type="ORF">ACFFGH_24265</name>
</gene>
<feature type="compositionally biased region" description="Low complexity" evidence="2">
    <location>
        <begin position="121"/>
        <end position="132"/>
    </location>
</feature>